<keyword evidence="2" id="KW-0732">Signal</keyword>
<proteinExistence type="predicted"/>
<dbReference type="InterPro" id="IPR052356">
    <property type="entry name" value="Thiol_S-MT"/>
</dbReference>
<feature type="signal peptide" evidence="2">
    <location>
        <begin position="1"/>
        <end position="18"/>
    </location>
</feature>
<evidence type="ECO:0000256" key="1">
    <source>
        <dbReference type="SAM" id="Phobius"/>
    </source>
</evidence>
<dbReference type="PANTHER" id="PTHR45036">
    <property type="entry name" value="METHYLTRANSFERASE LIKE 7B"/>
    <property type="match status" value="1"/>
</dbReference>
<feature type="chain" id="PRO_5034236626" description="Methyltransferase type 11 domain-containing protein" evidence="2">
    <location>
        <begin position="19"/>
        <end position="260"/>
    </location>
</feature>
<dbReference type="InterPro" id="IPR029063">
    <property type="entry name" value="SAM-dependent_MTases_sf"/>
</dbReference>
<evidence type="ECO:0000256" key="2">
    <source>
        <dbReference type="SAM" id="SignalP"/>
    </source>
</evidence>
<feature type="domain" description="Methyltransferase type 11" evidence="3">
    <location>
        <begin position="57"/>
        <end position="147"/>
    </location>
</feature>
<keyword evidence="1" id="KW-0472">Membrane</keyword>
<dbReference type="AlphaFoldDB" id="A0A8D2ZN26"/>
<dbReference type="GeneTree" id="ENSGT00940000154786"/>
<name>A0A8D2ZN26_SCOMX</name>
<dbReference type="Gene3D" id="3.40.50.150">
    <property type="entry name" value="Vaccinia Virus protein VP39"/>
    <property type="match status" value="1"/>
</dbReference>
<protein>
    <recommendedName>
        <fullName evidence="3">Methyltransferase type 11 domain-containing protein</fullName>
    </recommendedName>
</protein>
<evidence type="ECO:0000313" key="5">
    <source>
        <dbReference type="Proteomes" id="UP000694558"/>
    </source>
</evidence>
<sequence>HLQEVKYLLCWPMVLVHAVGLGEVYKRVFPFCVHRSTKKLFHSLQEFNNCDGQLAILEIGCSTGINFEFYPPGCKVICTDPNPHYPKYLDKSMSENDHLTYDRFVVASGEDMGSVPDRSVDVVCTLMLCSVNNIQQTLNETHRVLRRVSFNQIWKTTKQHFNSPDTFPNVQLQIHIDFLSLTSVLSRVILNNKHTELIFISYLYLPWPSCSICYLYFNGSTFSSYSFHIVILFQHCSHVCFVLSLFCCCFTIVKYSLCIR</sequence>
<keyword evidence="1" id="KW-0812">Transmembrane</keyword>
<dbReference type="Pfam" id="PF08241">
    <property type="entry name" value="Methyltransf_11"/>
    <property type="match status" value="1"/>
</dbReference>
<accession>A0A8D2ZN26</accession>
<dbReference type="InterPro" id="IPR013216">
    <property type="entry name" value="Methyltransf_11"/>
</dbReference>
<keyword evidence="1" id="KW-1133">Transmembrane helix</keyword>
<dbReference type="PANTHER" id="PTHR45036:SF1">
    <property type="entry name" value="METHYLTRANSFERASE LIKE 7A"/>
    <property type="match status" value="1"/>
</dbReference>
<evidence type="ECO:0000259" key="3">
    <source>
        <dbReference type="Pfam" id="PF08241"/>
    </source>
</evidence>
<dbReference type="CDD" id="cd02440">
    <property type="entry name" value="AdoMet_MTases"/>
    <property type="match status" value="1"/>
</dbReference>
<evidence type="ECO:0000313" key="4">
    <source>
        <dbReference type="Ensembl" id="ENSSMAP00000004838.2"/>
    </source>
</evidence>
<dbReference type="Proteomes" id="UP000694558">
    <property type="component" value="Chromosome 6"/>
</dbReference>
<dbReference type="GO" id="GO:0008757">
    <property type="term" value="F:S-adenosylmethionine-dependent methyltransferase activity"/>
    <property type="evidence" value="ECO:0007669"/>
    <property type="project" value="InterPro"/>
</dbReference>
<dbReference type="SUPFAM" id="SSF53335">
    <property type="entry name" value="S-adenosyl-L-methionine-dependent methyltransferases"/>
    <property type="match status" value="1"/>
</dbReference>
<dbReference type="Ensembl" id="ENSSMAT00000004911.2">
    <property type="protein sequence ID" value="ENSSMAP00000004838.2"/>
    <property type="gene ID" value="ENSSMAG00000002967.2"/>
</dbReference>
<reference evidence="4" key="2">
    <citation type="submission" date="2025-08" db="UniProtKB">
        <authorList>
            <consortium name="Ensembl"/>
        </authorList>
    </citation>
    <scope>IDENTIFICATION</scope>
</reference>
<reference evidence="4" key="1">
    <citation type="submission" date="2023-05" db="EMBL/GenBank/DDBJ databases">
        <title>High-quality long-read genome of Scophthalmus maximus.</title>
        <authorList>
            <person name="Lien S."/>
            <person name="Martinez P."/>
        </authorList>
    </citation>
    <scope>NUCLEOTIDE SEQUENCE [LARGE SCALE GENOMIC DNA]</scope>
</reference>
<feature type="transmembrane region" description="Helical" evidence="1">
    <location>
        <begin position="197"/>
        <end position="217"/>
    </location>
</feature>
<feature type="transmembrane region" description="Helical" evidence="1">
    <location>
        <begin position="229"/>
        <end position="253"/>
    </location>
</feature>
<organism evidence="4 5">
    <name type="scientific">Scophthalmus maximus</name>
    <name type="common">Turbot</name>
    <name type="synonym">Psetta maxima</name>
    <dbReference type="NCBI Taxonomy" id="52904"/>
    <lineage>
        <taxon>Eukaryota</taxon>
        <taxon>Metazoa</taxon>
        <taxon>Chordata</taxon>
        <taxon>Craniata</taxon>
        <taxon>Vertebrata</taxon>
        <taxon>Euteleostomi</taxon>
        <taxon>Actinopterygii</taxon>
        <taxon>Neopterygii</taxon>
        <taxon>Teleostei</taxon>
        <taxon>Neoteleostei</taxon>
        <taxon>Acanthomorphata</taxon>
        <taxon>Carangaria</taxon>
        <taxon>Pleuronectiformes</taxon>
        <taxon>Pleuronectoidei</taxon>
        <taxon>Scophthalmidae</taxon>
        <taxon>Scophthalmus</taxon>
    </lineage>
</organism>